<sequence>MEGEMRGINPFECAESGRDGRMRGINPFKCAESGLEGEMRGMPAPLFGRNKGVGVRKIGTQVLSADLTSLLSVTISYLFVKPFCDVYFLDRGALLPLTSPQRPLRGINAYIG</sequence>
<dbReference type="AlphaFoldDB" id="A0A089L912"/>
<organism evidence="1 2">
    <name type="scientific">Paenibacillus borealis</name>
    <dbReference type="NCBI Taxonomy" id="160799"/>
    <lineage>
        <taxon>Bacteria</taxon>
        <taxon>Bacillati</taxon>
        <taxon>Bacillota</taxon>
        <taxon>Bacilli</taxon>
        <taxon>Bacillales</taxon>
        <taxon>Paenibacillaceae</taxon>
        <taxon>Paenibacillus</taxon>
    </lineage>
</organism>
<dbReference type="HOGENOM" id="CLU_2143356_0_0_9"/>
<dbReference type="Proteomes" id="UP000029518">
    <property type="component" value="Chromosome"/>
</dbReference>
<dbReference type="KEGG" id="pbd:PBOR_14155"/>
<protein>
    <submittedName>
        <fullName evidence="1">Uncharacterized protein</fullName>
    </submittedName>
</protein>
<evidence type="ECO:0000313" key="2">
    <source>
        <dbReference type="Proteomes" id="UP000029518"/>
    </source>
</evidence>
<keyword evidence="2" id="KW-1185">Reference proteome</keyword>
<reference evidence="1" key="1">
    <citation type="submission" date="2014-08" db="EMBL/GenBank/DDBJ databases">
        <title>Comparative genomics of the Paenibacillus odorifer group.</title>
        <authorList>
            <person name="den Bakker H.C."/>
            <person name="Tsai Y.-C.Y.-C."/>
            <person name="Martin N."/>
            <person name="Korlach J."/>
            <person name="Wiedmann M."/>
        </authorList>
    </citation>
    <scope>NUCLEOTIDE SEQUENCE [LARGE SCALE GENOMIC DNA]</scope>
    <source>
        <strain evidence="1">DSM 13188</strain>
    </source>
</reference>
<gene>
    <name evidence="1" type="ORF">PBOR_14155</name>
</gene>
<evidence type="ECO:0000313" key="1">
    <source>
        <dbReference type="EMBL" id="AIQ57941.1"/>
    </source>
</evidence>
<name>A0A089L912_PAEBO</name>
<accession>A0A089L912</accession>
<proteinExistence type="predicted"/>
<dbReference type="EMBL" id="CP009285">
    <property type="protein sequence ID" value="AIQ57941.1"/>
    <property type="molecule type" value="Genomic_DNA"/>
</dbReference>